<organism evidence="8 9">
    <name type="scientific">Pontibacter chinhatensis</name>
    <dbReference type="NCBI Taxonomy" id="1436961"/>
    <lineage>
        <taxon>Bacteria</taxon>
        <taxon>Pseudomonadati</taxon>
        <taxon>Bacteroidota</taxon>
        <taxon>Cytophagia</taxon>
        <taxon>Cytophagales</taxon>
        <taxon>Hymenobacteraceae</taxon>
        <taxon>Pontibacter</taxon>
    </lineage>
</organism>
<dbReference type="Gene3D" id="3.30.870.10">
    <property type="entry name" value="Endonuclease Chain A"/>
    <property type="match status" value="2"/>
</dbReference>
<protein>
    <recommendedName>
        <fullName evidence="3">phospholipase D</fullName>
        <ecNumber evidence="3">3.1.4.4</ecNumber>
    </recommendedName>
</protein>
<dbReference type="GO" id="GO:0016042">
    <property type="term" value="P:lipid catabolic process"/>
    <property type="evidence" value="ECO:0007669"/>
    <property type="project" value="UniProtKB-KW"/>
</dbReference>
<dbReference type="GO" id="GO:0004630">
    <property type="term" value="F:phospholipase D activity"/>
    <property type="evidence" value="ECO:0007669"/>
    <property type="project" value="UniProtKB-EC"/>
</dbReference>
<dbReference type="STRING" id="1436961.SAMN05421739_1115"/>
<feature type="domain" description="Phospholipase D-like" evidence="7">
    <location>
        <begin position="285"/>
        <end position="411"/>
    </location>
</feature>
<dbReference type="AlphaFoldDB" id="A0A1I2Z100"/>
<dbReference type="PANTHER" id="PTHR43856">
    <property type="entry name" value="CARDIOLIPIN HYDROLASE"/>
    <property type="match status" value="1"/>
</dbReference>
<dbReference type="GO" id="GO:0016891">
    <property type="term" value="F:RNA endonuclease activity producing 5'-phosphomonoesters, hydrolytic mechanism"/>
    <property type="evidence" value="ECO:0007669"/>
    <property type="project" value="TreeGrafter"/>
</dbReference>
<dbReference type="InterPro" id="IPR051406">
    <property type="entry name" value="PLD_domain"/>
</dbReference>
<proteinExistence type="inferred from homology"/>
<comment type="similarity">
    <text evidence="2">Belongs to the phospholipase D family.</text>
</comment>
<dbReference type="Pfam" id="PF13091">
    <property type="entry name" value="PLDc_2"/>
    <property type="match status" value="2"/>
</dbReference>
<dbReference type="InterPro" id="IPR025202">
    <property type="entry name" value="PLD-like_dom"/>
</dbReference>
<keyword evidence="5" id="KW-0442">Lipid degradation</keyword>
<comment type="catalytic activity">
    <reaction evidence="1">
        <text>a 1,2-diacyl-sn-glycero-3-phosphocholine + H2O = a 1,2-diacyl-sn-glycero-3-phosphate + choline + H(+)</text>
        <dbReference type="Rhea" id="RHEA:14445"/>
        <dbReference type="ChEBI" id="CHEBI:15354"/>
        <dbReference type="ChEBI" id="CHEBI:15377"/>
        <dbReference type="ChEBI" id="CHEBI:15378"/>
        <dbReference type="ChEBI" id="CHEBI:57643"/>
        <dbReference type="ChEBI" id="CHEBI:58608"/>
        <dbReference type="EC" id="3.1.4.4"/>
    </reaction>
</comment>
<gene>
    <name evidence="8" type="ORF">SAMN05421739_1115</name>
</gene>
<evidence type="ECO:0000256" key="1">
    <source>
        <dbReference type="ARBA" id="ARBA00000798"/>
    </source>
</evidence>
<evidence type="ECO:0000256" key="3">
    <source>
        <dbReference type="ARBA" id="ARBA00012027"/>
    </source>
</evidence>
<dbReference type="EC" id="3.1.4.4" evidence="3"/>
<dbReference type="OrthoDB" id="975384at2"/>
<reference evidence="9" key="1">
    <citation type="submission" date="2016-10" db="EMBL/GenBank/DDBJ databases">
        <authorList>
            <person name="Varghese N."/>
            <person name="Submissions S."/>
        </authorList>
    </citation>
    <scope>NUCLEOTIDE SEQUENCE [LARGE SCALE GENOMIC DNA]</scope>
    <source>
        <strain evidence="9">LP51</strain>
    </source>
</reference>
<sequence length="417" mass="46064">MLKPVRLPLIGSLTKTSPMQHLRLLFFYAFILLIAACGSAKDDPETPQPEEPAAAKPVTASFPEVLFTDPDQLARGASSTQILDRLIALIDASPKGATVHLSIYLFDYAQLVEALDRADARGVKLHLMLDLSRDESQKCNPYTINQLKTKLSDNAVLVTVDSDAGSIAINHNKFVLFSKVLTGSGEATNLVLQTSHNFILSGSRKVQDAVFLTHQGLYDAYLGYWQDMAQRAQQGMKAYNYKEYHDPATGISAYFLPKRRGGATFGEDSIIELLEKITDPSAAVIRIGMSDWTSTRINIVEKLDELLEKGATVELVVKSSISEDVLAGLRNLEEKGAYLKVYNMTESGKLQMNIHAKFILVEGSWEGQASNVIITGSHNFTLNALRNNNETILLLKDHALYSTYTSYFEKLKTIPGL</sequence>
<evidence type="ECO:0000256" key="6">
    <source>
        <dbReference type="ARBA" id="ARBA00023098"/>
    </source>
</evidence>
<accession>A0A1I2Z100</accession>
<keyword evidence="6" id="KW-0443">Lipid metabolism</keyword>
<dbReference type="SUPFAM" id="SSF56024">
    <property type="entry name" value="Phospholipase D/nuclease"/>
    <property type="match status" value="2"/>
</dbReference>
<evidence type="ECO:0000259" key="7">
    <source>
        <dbReference type="Pfam" id="PF13091"/>
    </source>
</evidence>
<feature type="domain" description="Phospholipase D-like" evidence="7">
    <location>
        <begin position="90"/>
        <end position="214"/>
    </location>
</feature>
<dbReference type="EMBL" id="FOOT01000011">
    <property type="protein sequence ID" value="SFH31209.1"/>
    <property type="molecule type" value="Genomic_DNA"/>
</dbReference>
<evidence type="ECO:0000313" key="9">
    <source>
        <dbReference type="Proteomes" id="UP000198724"/>
    </source>
</evidence>
<evidence type="ECO:0000256" key="2">
    <source>
        <dbReference type="ARBA" id="ARBA00008664"/>
    </source>
</evidence>
<keyword evidence="9" id="KW-1185">Reference proteome</keyword>
<name>A0A1I2Z100_9BACT</name>
<dbReference type="Proteomes" id="UP000198724">
    <property type="component" value="Unassembled WGS sequence"/>
</dbReference>
<keyword evidence="4" id="KW-0378">Hydrolase</keyword>
<evidence type="ECO:0000256" key="4">
    <source>
        <dbReference type="ARBA" id="ARBA00022801"/>
    </source>
</evidence>
<dbReference type="PANTHER" id="PTHR43856:SF1">
    <property type="entry name" value="MITOCHONDRIAL CARDIOLIPIN HYDROLASE"/>
    <property type="match status" value="1"/>
</dbReference>
<evidence type="ECO:0000313" key="8">
    <source>
        <dbReference type="EMBL" id="SFH31209.1"/>
    </source>
</evidence>
<evidence type="ECO:0000256" key="5">
    <source>
        <dbReference type="ARBA" id="ARBA00022963"/>
    </source>
</evidence>